<proteinExistence type="predicted"/>
<keyword evidence="1" id="KW-0805">Transcription regulation</keyword>
<evidence type="ECO:0000313" key="4">
    <source>
        <dbReference type="EMBL" id="MEE2033399.1"/>
    </source>
</evidence>
<dbReference type="Gene3D" id="1.10.10.10">
    <property type="entry name" value="Winged helix-like DNA-binding domain superfamily/Winged helix DNA-binding domain"/>
    <property type="match status" value="1"/>
</dbReference>
<gene>
    <name evidence="4" type="ORF">Q8814_14955</name>
</gene>
<evidence type="ECO:0000256" key="2">
    <source>
        <dbReference type="ARBA" id="ARBA00023163"/>
    </source>
</evidence>
<dbReference type="InterPro" id="IPR005561">
    <property type="entry name" value="ANTAR"/>
</dbReference>
<dbReference type="Proteomes" id="UP001331936">
    <property type="component" value="Unassembled WGS sequence"/>
</dbReference>
<keyword evidence="2" id="KW-0804">Transcription</keyword>
<dbReference type="InterPro" id="IPR012074">
    <property type="entry name" value="GAF_ANTAR"/>
</dbReference>
<protein>
    <submittedName>
        <fullName evidence="4">GAF domain-containing protein</fullName>
    </submittedName>
</protein>
<evidence type="ECO:0000259" key="3">
    <source>
        <dbReference type="PROSITE" id="PS50921"/>
    </source>
</evidence>
<dbReference type="Pfam" id="PF13185">
    <property type="entry name" value="GAF_2"/>
    <property type="match status" value="1"/>
</dbReference>
<dbReference type="SMART" id="SM01012">
    <property type="entry name" value="ANTAR"/>
    <property type="match status" value="1"/>
</dbReference>
<dbReference type="Pfam" id="PF03861">
    <property type="entry name" value="ANTAR"/>
    <property type="match status" value="1"/>
</dbReference>
<sequence>MQARLVDALFAITTQLVEDSDGASVLAQITRSCVDLLGASAAGIILADPRGGLAVLTASDEESRLVELLQQQLDEGPCVESIKTGKTVEVPDLAVEPERWPRFSASVAASDYHAILSVPVLLQGRPIGGLNVLFAETTSFSEYQRRLGSVFAALAALHLSREDGEHRKARAVEQSLSLLNDRVRVEHALGMVAGARGVSIDTARVVLERYARSHALPLGEVAHRLTSRQLDLGTLDVEGA</sequence>
<evidence type="ECO:0000256" key="1">
    <source>
        <dbReference type="ARBA" id="ARBA00023015"/>
    </source>
</evidence>
<reference evidence="4 5" key="1">
    <citation type="submission" date="2023-08" db="EMBL/GenBank/DDBJ databases">
        <authorList>
            <person name="Girao M."/>
            <person name="Carvalho M.F."/>
        </authorList>
    </citation>
    <scope>NUCLEOTIDE SEQUENCE [LARGE SCALE GENOMIC DNA]</scope>
    <source>
        <strain evidence="4 5">CC-R104</strain>
    </source>
</reference>
<dbReference type="SUPFAM" id="SSF55781">
    <property type="entry name" value="GAF domain-like"/>
    <property type="match status" value="1"/>
</dbReference>
<dbReference type="RefSeq" id="WP_330152804.1">
    <property type="nucleotide sequence ID" value="NZ_JAUZMZ010000081.1"/>
</dbReference>
<dbReference type="Gene3D" id="3.30.450.40">
    <property type="match status" value="1"/>
</dbReference>
<dbReference type="InterPro" id="IPR003018">
    <property type="entry name" value="GAF"/>
</dbReference>
<dbReference type="InterPro" id="IPR036388">
    <property type="entry name" value="WH-like_DNA-bd_sf"/>
</dbReference>
<name>A0ABU7JU03_9NOCA</name>
<keyword evidence="5" id="KW-1185">Reference proteome</keyword>
<evidence type="ECO:0000313" key="5">
    <source>
        <dbReference type="Proteomes" id="UP001331936"/>
    </source>
</evidence>
<dbReference type="PIRSF" id="PIRSF036625">
    <property type="entry name" value="GAF_ANTAR"/>
    <property type="match status" value="1"/>
</dbReference>
<dbReference type="InterPro" id="IPR029016">
    <property type="entry name" value="GAF-like_dom_sf"/>
</dbReference>
<feature type="domain" description="ANTAR" evidence="3">
    <location>
        <begin position="165"/>
        <end position="226"/>
    </location>
</feature>
<dbReference type="SMART" id="SM00065">
    <property type="entry name" value="GAF"/>
    <property type="match status" value="1"/>
</dbReference>
<dbReference type="EMBL" id="JAUZMZ010000081">
    <property type="protein sequence ID" value="MEE2033399.1"/>
    <property type="molecule type" value="Genomic_DNA"/>
</dbReference>
<comment type="caution">
    <text evidence="4">The sequence shown here is derived from an EMBL/GenBank/DDBJ whole genome shotgun (WGS) entry which is preliminary data.</text>
</comment>
<organism evidence="4 5">
    <name type="scientific">Rhodococcus chondri</name>
    <dbReference type="NCBI Taxonomy" id="3065941"/>
    <lineage>
        <taxon>Bacteria</taxon>
        <taxon>Bacillati</taxon>
        <taxon>Actinomycetota</taxon>
        <taxon>Actinomycetes</taxon>
        <taxon>Mycobacteriales</taxon>
        <taxon>Nocardiaceae</taxon>
        <taxon>Rhodococcus</taxon>
    </lineage>
</organism>
<dbReference type="PROSITE" id="PS50921">
    <property type="entry name" value="ANTAR"/>
    <property type="match status" value="1"/>
</dbReference>
<accession>A0ABU7JU03</accession>